<proteinExistence type="predicted"/>
<dbReference type="GeneTree" id="ENSGT00940000159951"/>
<dbReference type="OMA" id="NRKASKM"/>
<dbReference type="InterPro" id="IPR041899">
    <property type="entry name" value="MAGE_WH2"/>
</dbReference>
<dbReference type="Ensembl" id="ENSSBOT00000041424.1">
    <property type="protein sequence ID" value="ENSSBOP00000024564.1"/>
    <property type="gene ID" value="ENSSBOG00000028767.1"/>
</dbReference>
<dbReference type="InterPro" id="IPR041898">
    <property type="entry name" value="MAGE_WH1"/>
</dbReference>
<protein>
    <recommendedName>
        <fullName evidence="2">MAGE domain-containing protein</fullName>
    </recommendedName>
</protein>
<dbReference type="PANTHER" id="PTHR11736:SF67">
    <property type="entry name" value="MELANOMA-ASSOCIATED ANTIGEN B6B"/>
    <property type="match status" value="1"/>
</dbReference>
<sequence>MPRGHKSKHRAREKRRETHGQSQDLTGPQTTAEKQEEPRSSPSSYPVCQGARRKTSDSSVPQESQGASPTASPDAGVSCSKSDVAAKGQDEKSASVSCSKSDVAAKGQDEENASTSPDASVPQGSQGVSLTASLDAGVSCSKSDIAGLNQDEESAVTSQRAAFFKTTDRDPLNRKASALVQFLQEKFEKKEIILKADMLKRVSKKYKEHLPEILKKTSNHLAVVFGVELKEMDSSGESYTLVSKLGLSGEGILSGVNGLAKSGILVSLLSFIFMRGNRATEKEVWDFLGVLGIYDGIMHSVYGEPRKIIMEDLVQDKYLEYRQVYNSDPPCYEFLWGPRAHAETSKMRVLRALASINNTAPGSYPHLYEEALIDEVERALRLRY</sequence>
<evidence type="ECO:0000259" key="2">
    <source>
        <dbReference type="PROSITE" id="PS50838"/>
    </source>
</evidence>
<dbReference type="InterPro" id="IPR037445">
    <property type="entry name" value="MAGE"/>
</dbReference>
<name>A0A2K6TY36_SAIBB</name>
<dbReference type="SMART" id="SM01373">
    <property type="entry name" value="MAGE"/>
    <property type="match status" value="1"/>
</dbReference>
<feature type="compositionally biased region" description="Polar residues" evidence="1">
    <location>
        <begin position="57"/>
        <end position="71"/>
    </location>
</feature>
<dbReference type="Proteomes" id="UP000233220">
    <property type="component" value="Unplaced"/>
</dbReference>
<organism evidence="3 4">
    <name type="scientific">Saimiri boliviensis boliviensis</name>
    <name type="common">Bolivian squirrel monkey</name>
    <dbReference type="NCBI Taxonomy" id="39432"/>
    <lineage>
        <taxon>Eukaryota</taxon>
        <taxon>Metazoa</taxon>
        <taxon>Chordata</taxon>
        <taxon>Craniata</taxon>
        <taxon>Vertebrata</taxon>
        <taxon>Euteleostomi</taxon>
        <taxon>Mammalia</taxon>
        <taxon>Eutheria</taxon>
        <taxon>Euarchontoglires</taxon>
        <taxon>Primates</taxon>
        <taxon>Haplorrhini</taxon>
        <taxon>Platyrrhini</taxon>
        <taxon>Cebidae</taxon>
        <taxon>Saimiriinae</taxon>
        <taxon>Saimiri</taxon>
    </lineage>
</organism>
<feature type="compositionally biased region" description="Basic residues" evidence="1">
    <location>
        <begin position="1"/>
        <end position="13"/>
    </location>
</feature>
<reference evidence="3" key="1">
    <citation type="submission" date="2025-08" db="UniProtKB">
        <authorList>
            <consortium name="Ensembl"/>
        </authorList>
    </citation>
    <scope>IDENTIFICATION</scope>
</reference>
<dbReference type="AlphaFoldDB" id="A0A2K6TY36"/>
<dbReference type="PANTHER" id="PTHR11736">
    <property type="entry name" value="MELANOMA-ASSOCIATED ANTIGEN MAGE ANTIGEN"/>
    <property type="match status" value="1"/>
</dbReference>
<dbReference type="GO" id="GO:0000122">
    <property type="term" value="P:negative regulation of transcription by RNA polymerase II"/>
    <property type="evidence" value="ECO:0007669"/>
    <property type="project" value="TreeGrafter"/>
</dbReference>
<feature type="compositionally biased region" description="Polar residues" evidence="1">
    <location>
        <begin position="20"/>
        <end position="32"/>
    </location>
</feature>
<dbReference type="InterPro" id="IPR002190">
    <property type="entry name" value="MHD_dom"/>
</dbReference>
<dbReference type="FunFam" id="1.10.10.1210:FF:000001">
    <property type="entry name" value="melanoma-associated antigen D1"/>
    <property type="match status" value="1"/>
</dbReference>
<dbReference type="SMART" id="SM01392">
    <property type="entry name" value="MAGE_N"/>
    <property type="match status" value="2"/>
</dbReference>
<accession>A0A2K6TY36</accession>
<dbReference type="FunFam" id="1.10.10.1200:FF:000007">
    <property type="entry name" value="Melanoma-associated antigen C2"/>
    <property type="match status" value="1"/>
</dbReference>
<feature type="domain" description="MAGE" evidence="2">
    <location>
        <begin position="172"/>
        <end position="371"/>
    </location>
</feature>
<keyword evidence="4" id="KW-1185">Reference proteome</keyword>
<feature type="region of interest" description="Disordered" evidence="1">
    <location>
        <begin position="1"/>
        <end position="127"/>
    </location>
</feature>
<dbReference type="Gene3D" id="1.10.10.1200">
    <property type="entry name" value="MAGE homology domain, winged helix WH1 motif"/>
    <property type="match status" value="1"/>
</dbReference>
<dbReference type="Pfam" id="PF12440">
    <property type="entry name" value="MAGE_N"/>
    <property type="match status" value="1"/>
</dbReference>
<reference evidence="3" key="2">
    <citation type="submission" date="2025-09" db="UniProtKB">
        <authorList>
            <consortium name="Ensembl"/>
        </authorList>
    </citation>
    <scope>IDENTIFICATION</scope>
</reference>
<evidence type="ECO:0000313" key="4">
    <source>
        <dbReference type="Proteomes" id="UP000233220"/>
    </source>
</evidence>
<dbReference type="STRING" id="39432.ENSSBOP00000024564"/>
<dbReference type="Pfam" id="PF01454">
    <property type="entry name" value="MAGE"/>
    <property type="match status" value="1"/>
</dbReference>
<dbReference type="GO" id="GO:0005634">
    <property type="term" value="C:nucleus"/>
    <property type="evidence" value="ECO:0007669"/>
    <property type="project" value="TreeGrafter"/>
</dbReference>
<evidence type="ECO:0000256" key="1">
    <source>
        <dbReference type="SAM" id="MobiDB-lite"/>
    </source>
</evidence>
<dbReference type="PROSITE" id="PS50838">
    <property type="entry name" value="MAGE"/>
    <property type="match status" value="1"/>
</dbReference>
<dbReference type="InterPro" id="IPR021072">
    <property type="entry name" value="MAGE_N"/>
</dbReference>
<evidence type="ECO:0000313" key="3">
    <source>
        <dbReference type="Ensembl" id="ENSSBOP00000024564.1"/>
    </source>
</evidence>
<dbReference type="Gene3D" id="1.10.10.1210">
    <property type="entry name" value="MAGE homology domain, winged helix WH2 motif"/>
    <property type="match status" value="1"/>
</dbReference>
<feature type="compositionally biased region" description="Polar residues" evidence="1">
    <location>
        <begin position="113"/>
        <end position="127"/>
    </location>
</feature>